<protein>
    <submittedName>
        <fullName evidence="1">Uncharacterized protein</fullName>
    </submittedName>
</protein>
<evidence type="ECO:0000313" key="2">
    <source>
        <dbReference type="Proteomes" id="UP001156691"/>
    </source>
</evidence>
<sequence length="135" mass="14713">MNAFLLKREIEILFGLGPLEAANLWRAARSSPPPAGPVPIPYPNISAGNPVTLQGTGSRFGGQYAVTHVSHRIGQSDYQNTFTCISAAVADDPAALRIWPLWLRVKEKLGQLPPRQRTLIAHEITHTLQQGAGRI</sequence>
<accession>A0ABQ5VZX5</accession>
<dbReference type="RefSeq" id="WP_284338465.1">
    <property type="nucleotide sequence ID" value="NZ_BSNS01000002.1"/>
</dbReference>
<gene>
    <name evidence="1" type="ORF">GCM10010862_02610</name>
</gene>
<evidence type="ECO:0000313" key="1">
    <source>
        <dbReference type="EMBL" id="GLQ53003.1"/>
    </source>
</evidence>
<proteinExistence type="predicted"/>
<name>A0ABQ5VZX5_9HYPH</name>
<organism evidence="1 2">
    <name type="scientific">Devosia nitrariae</name>
    <dbReference type="NCBI Taxonomy" id="2071872"/>
    <lineage>
        <taxon>Bacteria</taxon>
        <taxon>Pseudomonadati</taxon>
        <taxon>Pseudomonadota</taxon>
        <taxon>Alphaproteobacteria</taxon>
        <taxon>Hyphomicrobiales</taxon>
        <taxon>Devosiaceae</taxon>
        <taxon>Devosia</taxon>
    </lineage>
</organism>
<keyword evidence="2" id="KW-1185">Reference proteome</keyword>
<dbReference type="EMBL" id="BSNS01000002">
    <property type="protein sequence ID" value="GLQ53003.1"/>
    <property type="molecule type" value="Genomic_DNA"/>
</dbReference>
<dbReference type="Proteomes" id="UP001156691">
    <property type="component" value="Unassembled WGS sequence"/>
</dbReference>
<comment type="caution">
    <text evidence="1">The sequence shown here is derived from an EMBL/GenBank/DDBJ whole genome shotgun (WGS) entry which is preliminary data.</text>
</comment>
<reference evidence="2" key="1">
    <citation type="journal article" date="2019" name="Int. J. Syst. Evol. Microbiol.">
        <title>The Global Catalogue of Microorganisms (GCM) 10K type strain sequencing project: providing services to taxonomists for standard genome sequencing and annotation.</title>
        <authorList>
            <consortium name="The Broad Institute Genomics Platform"/>
            <consortium name="The Broad Institute Genome Sequencing Center for Infectious Disease"/>
            <person name="Wu L."/>
            <person name="Ma J."/>
        </authorList>
    </citation>
    <scope>NUCLEOTIDE SEQUENCE [LARGE SCALE GENOMIC DNA]</scope>
    <source>
        <strain evidence="2">NBRC 112416</strain>
    </source>
</reference>